<gene>
    <name evidence="1" type="ORF">CCR87_02940</name>
</gene>
<keyword evidence="2" id="KW-1185">Reference proteome</keyword>
<name>A0A934TIJ6_9RHOB</name>
<proteinExistence type="predicted"/>
<organism evidence="1 2">
    <name type="scientific">Rhodobaculum claviforme</name>
    <dbReference type="NCBI Taxonomy" id="1549854"/>
    <lineage>
        <taxon>Bacteria</taxon>
        <taxon>Pseudomonadati</taxon>
        <taxon>Pseudomonadota</taxon>
        <taxon>Alphaproteobacteria</taxon>
        <taxon>Rhodobacterales</taxon>
        <taxon>Paracoccaceae</taxon>
        <taxon>Rhodobaculum</taxon>
    </lineage>
</organism>
<dbReference type="AlphaFoldDB" id="A0A934TIJ6"/>
<dbReference type="EMBL" id="NHSD01000118">
    <property type="protein sequence ID" value="MBK5926319.1"/>
    <property type="molecule type" value="Genomic_DNA"/>
</dbReference>
<evidence type="ECO:0000313" key="2">
    <source>
        <dbReference type="Proteomes" id="UP000706333"/>
    </source>
</evidence>
<reference evidence="1" key="1">
    <citation type="submission" date="2017-05" db="EMBL/GenBank/DDBJ databases">
        <authorList>
            <person name="Imhoff J.F."/>
            <person name="Rahn T."/>
            <person name="Kuenzel S."/>
            <person name="Neulinger S.C."/>
        </authorList>
    </citation>
    <scope>NUCLEOTIDE SEQUENCE</scope>
    <source>
        <strain evidence="1">LMG 28126</strain>
    </source>
</reference>
<protein>
    <submittedName>
        <fullName evidence="1">Uncharacterized protein</fullName>
    </submittedName>
</protein>
<dbReference type="Proteomes" id="UP000706333">
    <property type="component" value="Unassembled WGS sequence"/>
</dbReference>
<evidence type="ECO:0000313" key="1">
    <source>
        <dbReference type="EMBL" id="MBK5926319.1"/>
    </source>
</evidence>
<accession>A0A934TIJ6</accession>
<reference evidence="1" key="2">
    <citation type="journal article" date="2020" name="Microorganisms">
        <title>Osmotic Adaptation and Compatible Solute Biosynthesis of Phototrophic Bacteria as Revealed from Genome Analyses.</title>
        <authorList>
            <person name="Imhoff J.F."/>
            <person name="Rahn T."/>
            <person name="Kunzel S."/>
            <person name="Keller A."/>
            <person name="Neulinger S.C."/>
        </authorList>
    </citation>
    <scope>NUCLEOTIDE SEQUENCE</scope>
    <source>
        <strain evidence="1">LMG 28126</strain>
    </source>
</reference>
<comment type="caution">
    <text evidence="1">The sequence shown here is derived from an EMBL/GenBank/DDBJ whole genome shotgun (WGS) entry which is preliminary data.</text>
</comment>
<sequence>MRDPDAPTLSENLRFELSRLSRLARYSEFGPIQALGTHLGVVGFIMRVWRRHELPLMLGGAGFSVAMFAVDGYLLPSAGTQHVAAQVLGWGSLASSVGLALWRVLNLHRPRKHEDGQSQRATLSRRFFMEPPPDGSQPDHVTITDLVSDSDDHPIITVGRPQRPINRAAVDLSVAKALMKTQRITIRMAADGTPFHATRNDIMRLSQEKAEKIQREALQIMRREAIRNRTAFFDSPKIALRDLKPEGDGLVCELGQSSYFATCLTNDLSAQCLAFPDGSLETARPIVALYPSVAVASGSRQHRLQPLDKCRRLSNHIGSVVLAVSADGIPVLCFQGQGARINAGRVVLSGAGSIDLEDLERSGAGDDLGGVIRHGMARELLEETGVIPQDSTRRCDRALLARHAGHIRLAGVYRDLRRGGLPIFVGFCRMEADIATLEGRQHHYPGLRHSVAETRLVDKLEHVAIADAEAMGHYLETQIRGTATFRCDPSDQLLLMRELLRLKPMQDHFNAALNR</sequence>